<evidence type="ECO:0000313" key="9">
    <source>
        <dbReference type="Ensembl" id="ENSGEVP00005020816.1"/>
    </source>
</evidence>
<dbReference type="OrthoDB" id="9360647at2759"/>
<reference evidence="9" key="2">
    <citation type="submission" date="2025-09" db="UniProtKB">
        <authorList>
            <consortium name="Ensembl"/>
        </authorList>
    </citation>
    <scope>IDENTIFICATION</scope>
</reference>
<evidence type="ECO:0000256" key="5">
    <source>
        <dbReference type="ARBA" id="ARBA00023136"/>
    </source>
</evidence>
<dbReference type="InterPro" id="IPR052051">
    <property type="entry name" value="TCR_complex_component"/>
</dbReference>
<sequence length="141" mass="15044">APVLATVVIGSPEVSHSLNQLSCWFSLLVAAIQQPGSSEALEGAELNLTCSRPSTKASDSTVWYRQLPNQGPQFVVSGYKETTRSPDPEGALHFSAERESSPLALRRVRLGDAAVYFCARRDTVGQPAAALFNKPSGVSGR</sequence>
<comment type="subcellular location">
    <subcellularLocation>
        <location evidence="1">Cell membrane</location>
    </subcellularLocation>
</comment>
<proteinExistence type="predicted"/>
<name>A0A8C4Y6E6_9SAUR</name>
<dbReference type="InterPro" id="IPR013106">
    <property type="entry name" value="Ig_V-set"/>
</dbReference>
<protein>
    <recommendedName>
        <fullName evidence="8">Ig-like domain-containing protein</fullName>
    </recommendedName>
</protein>
<dbReference type="AlphaFoldDB" id="A0A8C4Y6E6"/>
<dbReference type="GO" id="GO:0002376">
    <property type="term" value="P:immune system process"/>
    <property type="evidence" value="ECO:0007669"/>
    <property type="project" value="UniProtKB-KW"/>
</dbReference>
<evidence type="ECO:0000259" key="8">
    <source>
        <dbReference type="PROSITE" id="PS50835"/>
    </source>
</evidence>
<keyword evidence="6" id="KW-1015">Disulfide bond</keyword>
<dbReference type="PROSITE" id="PS50835">
    <property type="entry name" value="IG_LIKE"/>
    <property type="match status" value="1"/>
</dbReference>
<evidence type="ECO:0000313" key="10">
    <source>
        <dbReference type="Proteomes" id="UP000694390"/>
    </source>
</evidence>
<organism evidence="9 10">
    <name type="scientific">Gopherus evgoodei</name>
    <name type="common">Goodes thornscrub tortoise</name>
    <dbReference type="NCBI Taxonomy" id="1825980"/>
    <lineage>
        <taxon>Eukaryota</taxon>
        <taxon>Metazoa</taxon>
        <taxon>Chordata</taxon>
        <taxon>Craniata</taxon>
        <taxon>Vertebrata</taxon>
        <taxon>Euteleostomi</taxon>
        <taxon>Archelosauria</taxon>
        <taxon>Testudinata</taxon>
        <taxon>Testudines</taxon>
        <taxon>Cryptodira</taxon>
        <taxon>Durocryptodira</taxon>
        <taxon>Testudinoidea</taxon>
        <taxon>Testudinidae</taxon>
        <taxon>Gopherus</taxon>
    </lineage>
</organism>
<dbReference type="PANTHER" id="PTHR19433:SF111">
    <property type="entry name" value="T CELL RECEPTOR ALPHA VARIABLE 4"/>
    <property type="match status" value="1"/>
</dbReference>
<dbReference type="InterPro" id="IPR003599">
    <property type="entry name" value="Ig_sub"/>
</dbReference>
<dbReference type="Pfam" id="PF07686">
    <property type="entry name" value="V-set"/>
    <property type="match status" value="1"/>
</dbReference>
<feature type="domain" description="Ig-like" evidence="8">
    <location>
        <begin position="12"/>
        <end position="139"/>
    </location>
</feature>
<dbReference type="SUPFAM" id="SSF48726">
    <property type="entry name" value="Immunoglobulin"/>
    <property type="match status" value="1"/>
</dbReference>
<evidence type="ECO:0000256" key="3">
    <source>
        <dbReference type="ARBA" id="ARBA00022729"/>
    </source>
</evidence>
<dbReference type="PANTHER" id="PTHR19433">
    <property type="entry name" value="T-CELL RECEPTOR ALPHA CHAIN V REGION-RELATED"/>
    <property type="match status" value="1"/>
</dbReference>
<keyword evidence="4" id="KW-0391">Immunity</keyword>
<dbReference type="InterPro" id="IPR036179">
    <property type="entry name" value="Ig-like_dom_sf"/>
</dbReference>
<dbReference type="InterPro" id="IPR007110">
    <property type="entry name" value="Ig-like_dom"/>
</dbReference>
<dbReference type="GO" id="GO:0009617">
    <property type="term" value="P:response to bacterium"/>
    <property type="evidence" value="ECO:0007669"/>
    <property type="project" value="TreeGrafter"/>
</dbReference>
<evidence type="ECO:0000256" key="6">
    <source>
        <dbReference type="ARBA" id="ARBA00023157"/>
    </source>
</evidence>
<keyword evidence="5" id="KW-0472">Membrane</keyword>
<keyword evidence="7" id="KW-0325">Glycoprotein</keyword>
<dbReference type="Proteomes" id="UP000694390">
    <property type="component" value="Unassembled WGS sequence"/>
</dbReference>
<evidence type="ECO:0000256" key="1">
    <source>
        <dbReference type="ARBA" id="ARBA00004236"/>
    </source>
</evidence>
<evidence type="ECO:0000256" key="2">
    <source>
        <dbReference type="ARBA" id="ARBA00022475"/>
    </source>
</evidence>
<reference evidence="9" key="1">
    <citation type="submission" date="2025-08" db="UniProtKB">
        <authorList>
            <consortium name="Ensembl"/>
        </authorList>
    </citation>
    <scope>IDENTIFICATION</scope>
</reference>
<dbReference type="GeneTree" id="ENSGT00940000162998"/>
<dbReference type="GO" id="GO:0005886">
    <property type="term" value="C:plasma membrane"/>
    <property type="evidence" value="ECO:0007669"/>
    <property type="project" value="UniProtKB-SubCell"/>
</dbReference>
<keyword evidence="3" id="KW-0732">Signal</keyword>
<keyword evidence="10" id="KW-1185">Reference proteome</keyword>
<dbReference type="SMART" id="SM00409">
    <property type="entry name" value="IG"/>
    <property type="match status" value="1"/>
</dbReference>
<dbReference type="InterPro" id="IPR013783">
    <property type="entry name" value="Ig-like_fold"/>
</dbReference>
<dbReference type="Gene3D" id="2.60.40.10">
    <property type="entry name" value="Immunoglobulins"/>
    <property type="match status" value="1"/>
</dbReference>
<accession>A0A8C4Y6E6</accession>
<evidence type="ECO:0000256" key="4">
    <source>
        <dbReference type="ARBA" id="ARBA00022859"/>
    </source>
</evidence>
<evidence type="ECO:0000256" key="7">
    <source>
        <dbReference type="ARBA" id="ARBA00023180"/>
    </source>
</evidence>
<dbReference type="Ensembl" id="ENSGEVT00005021861.1">
    <property type="protein sequence ID" value="ENSGEVP00005020816.1"/>
    <property type="gene ID" value="ENSGEVG00005014781.1"/>
</dbReference>
<keyword evidence="2" id="KW-1003">Cell membrane</keyword>